<dbReference type="RefSeq" id="XP_007402351.1">
    <property type="nucleotide sequence ID" value="XM_007402289.1"/>
</dbReference>
<protein>
    <submittedName>
        <fullName evidence="1">Uncharacterized protein</fullName>
    </submittedName>
</protein>
<evidence type="ECO:0000313" key="2">
    <source>
        <dbReference type="Proteomes" id="UP000008370"/>
    </source>
</evidence>
<dbReference type="KEGG" id="pco:PHACADRAFT_265835"/>
<dbReference type="HOGENOM" id="CLU_2622825_0_0_1"/>
<proteinExistence type="predicted"/>
<sequence length="78" mass="8324">MPEPSTQSARIIFGPRVQSLQEGVDDAPVQITKGTCKHNSIIELQDITHLQVTIHASCRTSAAPLAPSHALTNHSLSA</sequence>
<dbReference type="GeneID" id="18919219"/>
<dbReference type="Proteomes" id="UP000008370">
    <property type="component" value="Unassembled WGS sequence"/>
</dbReference>
<reference evidence="1 2" key="1">
    <citation type="journal article" date="2012" name="BMC Genomics">
        <title>Comparative genomics of the white-rot fungi, Phanerochaete carnosa and P. chrysosporium, to elucidate the genetic basis of the distinct wood types they colonize.</title>
        <authorList>
            <person name="Suzuki H."/>
            <person name="MacDonald J."/>
            <person name="Syed K."/>
            <person name="Salamov A."/>
            <person name="Hori C."/>
            <person name="Aerts A."/>
            <person name="Henrissat B."/>
            <person name="Wiebenga A."/>
            <person name="vanKuyk P.A."/>
            <person name="Barry K."/>
            <person name="Lindquist E."/>
            <person name="LaButti K."/>
            <person name="Lapidus A."/>
            <person name="Lucas S."/>
            <person name="Coutinho P."/>
            <person name="Gong Y."/>
            <person name="Samejima M."/>
            <person name="Mahadevan R."/>
            <person name="Abou-Zaid M."/>
            <person name="de Vries R.P."/>
            <person name="Igarashi K."/>
            <person name="Yadav J.S."/>
            <person name="Grigoriev I.V."/>
            <person name="Master E.R."/>
        </authorList>
    </citation>
    <scope>NUCLEOTIDE SEQUENCE [LARGE SCALE GENOMIC DNA]</scope>
    <source>
        <strain evidence="1 2">HHB-10118-sp</strain>
    </source>
</reference>
<gene>
    <name evidence="1" type="ORF">PHACADRAFT_265835</name>
</gene>
<organism evidence="1 2">
    <name type="scientific">Phanerochaete carnosa (strain HHB-10118-sp)</name>
    <name type="common">White-rot fungus</name>
    <name type="synonym">Peniophora carnosa</name>
    <dbReference type="NCBI Taxonomy" id="650164"/>
    <lineage>
        <taxon>Eukaryota</taxon>
        <taxon>Fungi</taxon>
        <taxon>Dikarya</taxon>
        <taxon>Basidiomycota</taxon>
        <taxon>Agaricomycotina</taxon>
        <taxon>Agaricomycetes</taxon>
        <taxon>Polyporales</taxon>
        <taxon>Phanerochaetaceae</taxon>
        <taxon>Phanerochaete</taxon>
    </lineage>
</organism>
<accession>K5VQS1</accession>
<dbReference type="InParanoid" id="K5VQS1"/>
<name>K5VQS1_PHACS</name>
<dbReference type="EMBL" id="JH930554">
    <property type="protein sequence ID" value="EKM49095.1"/>
    <property type="molecule type" value="Genomic_DNA"/>
</dbReference>
<keyword evidence="2" id="KW-1185">Reference proteome</keyword>
<dbReference type="AlphaFoldDB" id="K5VQS1"/>
<evidence type="ECO:0000313" key="1">
    <source>
        <dbReference type="EMBL" id="EKM49095.1"/>
    </source>
</evidence>